<dbReference type="Proteomes" id="UP000007887">
    <property type="component" value="Plasmid pSRC1"/>
</dbReference>
<name>I0GWA8_SELRL</name>
<evidence type="ECO:0000313" key="3">
    <source>
        <dbReference type="Proteomes" id="UP000007887"/>
    </source>
</evidence>
<keyword evidence="2" id="KW-0614">Plasmid</keyword>
<evidence type="ECO:0000313" key="2">
    <source>
        <dbReference type="EMBL" id="BAL85045.1"/>
    </source>
</evidence>
<geneLocation type="plasmid" evidence="2 3">
    <name>pSRC1</name>
</geneLocation>
<organism evidence="2 3">
    <name type="scientific">Selenomonas ruminantium subsp. lactilytica (strain NBRC 103574 / TAM6421)</name>
    <dbReference type="NCBI Taxonomy" id="927704"/>
    <lineage>
        <taxon>Bacteria</taxon>
        <taxon>Bacillati</taxon>
        <taxon>Bacillota</taxon>
        <taxon>Negativicutes</taxon>
        <taxon>Selenomonadales</taxon>
        <taxon>Selenomonadaceae</taxon>
        <taxon>Selenomonas</taxon>
    </lineage>
</organism>
<dbReference type="AlphaFoldDB" id="I0GWA8"/>
<gene>
    <name evidence="2" type="ordered locus">SELR_pSRC102380</name>
</gene>
<dbReference type="Pfam" id="PF11074">
    <property type="entry name" value="DUF2779"/>
    <property type="match status" value="1"/>
</dbReference>
<sequence>MAIDLSKSRYCEGLQCPKRVWLRKYNEKAYDESYNNQALFNEGTAVGKLARGLFGDFSEIAYNDDRKKMAQDTQIELKKGASVIAEASFFVDKLFCSVDILRILEQGKVELYEVKASKEVKPIYLQDISFQCYVLTKAGFEVQKACLVHIDNTYVRGDELDIQQLFKIVDLTEHVLGMQDTIKENIAELACYMEEAGENEPSTDIGLQCFAVKNTLHTYDCPYFTYCSKGLEKPNVFDIHGMKTKTKVKYYKGGYCSFAEVLPELTNATYKQQVDYELNNKGEYIDQPAMKDFLSQFHYPLYFLDFETINPAIPRYKGTKPYQMQVFQYSLHILDSEDAELKHIEYLGNPHNDSRKEIAQRICQEIPPRACIVAYNASFESTRIRELAEAYPEMRERLLEMTGNFVDMMQPFKARWYYRKEFKGSYSIKEVLPALCPNDSDLNYENLQGVHKGNEASAIYLEMAEDDCENIEEKRQQLLKYCKLDTLGMIKILEVLKEKVNPSSVKVTEDLLAEYEDWLKNVKRIKSIDIYMRYVKMKYIEKGIDEDLAQKTLNNNKTYNNRFDEFLLNNSNFAVVKLPINY</sequence>
<dbReference type="KEGG" id="sri:SELR_pSRC102380"/>
<dbReference type="EMBL" id="AP012299">
    <property type="protein sequence ID" value="BAL85045.1"/>
    <property type="molecule type" value="Genomic_DNA"/>
</dbReference>
<dbReference type="HOGENOM" id="CLU_039162_0_0_9"/>
<dbReference type="InterPro" id="IPR012337">
    <property type="entry name" value="RNaseH-like_sf"/>
</dbReference>
<feature type="domain" description="DUF2779" evidence="1">
    <location>
        <begin position="302"/>
        <end position="427"/>
    </location>
</feature>
<evidence type="ECO:0000259" key="1">
    <source>
        <dbReference type="Pfam" id="PF11074"/>
    </source>
</evidence>
<reference evidence="2 3" key="1">
    <citation type="submission" date="2011-10" db="EMBL/GenBank/DDBJ databases">
        <title>Whole genome sequence of Selenomonas ruminantium subsp. lactilytica TAM6421.</title>
        <authorList>
            <person name="Oguchi A."/>
            <person name="Ankai A."/>
            <person name="Kaneko J."/>
            <person name="Yamada-Narita S."/>
            <person name="Fukui S."/>
            <person name="Takahashi M."/>
            <person name="Onodera T."/>
            <person name="Kojima S."/>
            <person name="Fushimi T."/>
            <person name="Abe N."/>
            <person name="Kamio Y."/>
            <person name="Yamazaki S."/>
            <person name="Fujita N."/>
        </authorList>
    </citation>
    <scope>NUCLEOTIDE SEQUENCE [LARGE SCALE GENOMIC DNA]</scope>
    <source>
        <strain evidence="3">NBRC 103574 / TAM6421</strain>
        <plasmid evidence="2 3">pSRC1</plasmid>
    </source>
</reference>
<dbReference type="InterPro" id="IPR021301">
    <property type="entry name" value="DUF2779"/>
</dbReference>
<dbReference type="OrthoDB" id="9783873at2"/>
<dbReference type="PATRIC" id="fig|927704.6.peg.3165"/>
<dbReference type="RefSeq" id="WP_014431254.1">
    <property type="nucleotide sequence ID" value="NC_017078.1"/>
</dbReference>
<proteinExistence type="predicted"/>
<accession>I0GWA8</accession>
<protein>
    <recommendedName>
        <fullName evidence="1">DUF2779 domain-containing protein</fullName>
    </recommendedName>
</protein>
<dbReference type="SUPFAM" id="SSF53098">
    <property type="entry name" value="Ribonuclease H-like"/>
    <property type="match status" value="1"/>
</dbReference>